<keyword evidence="2 4" id="KW-0808">Transferase</keyword>
<dbReference type="PROSITE" id="PS00375">
    <property type="entry name" value="UDPGT"/>
    <property type="match status" value="1"/>
</dbReference>
<protein>
    <submittedName>
        <fullName evidence="4">MGT family glycosyltransferase</fullName>
    </submittedName>
</protein>
<dbReference type="RefSeq" id="WP_182546053.1">
    <property type="nucleotide sequence ID" value="NZ_JACGWZ010000006.1"/>
</dbReference>
<comment type="similarity">
    <text evidence="1">Belongs to the UDP-glycosyltransferase family.</text>
</comment>
<dbReference type="Gene3D" id="3.40.50.2000">
    <property type="entry name" value="Glycogen Phosphorylase B"/>
    <property type="match status" value="2"/>
</dbReference>
<dbReference type="InterPro" id="IPR035595">
    <property type="entry name" value="UDP_glycos_trans_CS"/>
</dbReference>
<keyword evidence="5" id="KW-1185">Reference proteome</keyword>
<dbReference type="InterPro" id="IPR002213">
    <property type="entry name" value="UDP_glucos_trans"/>
</dbReference>
<evidence type="ECO:0000313" key="4">
    <source>
        <dbReference type="EMBL" id="MBA8826880.1"/>
    </source>
</evidence>
<dbReference type="InterPro" id="IPR050426">
    <property type="entry name" value="Glycosyltransferase_28"/>
</dbReference>
<dbReference type="SUPFAM" id="SSF53756">
    <property type="entry name" value="UDP-Glycosyltransferase/glycogen phosphorylase"/>
    <property type="match status" value="1"/>
</dbReference>
<dbReference type="PANTHER" id="PTHR48050">
    <property type="entry name" value="STEROL 3-BETA-GLUCOSYLTRANSFERASE"/>
    <property type="match status" value="1"/>
</dbReference>
<dbReference type="GO" id="GO:0016758">
    <property type="term" value="F:hexosyltransferase activity"/>
    <property type="evidence" value="ECO:0007669"/>
    <property type="project" value="InterPro"/>
</dbReference>
<dbReference type="EMBL" id="JACGWZ010000006">
    <property type="protein sequence ID" value="MBA8826880.1"/>
    <property type="molecule type" value="Genomic_DNA"/>
</dbReference>
<dbReference type="PANTHER" id="PTHR48050:SF13">
    <property type="entry name" value="STEROL 3-BETA-GLUCOSYLTRANSFERASE UGT80A2"/>
    <property type="match status" value="1"/>
</dbReference>
<evidence type="ECO:0000256" key="2">
    <source>
        <dbReference type="ARBA" id="ARBA00022679"/>
    </source>
</evidence>
<feature type="domain" description="Erythromycin biosynthesis protein CIII-like C-terminal" evidence="3">
    <location>
        <begin position="251"/>
        <end position="376"/>
    </location>
</feature>
<dbReference type="InterPro" id="IPR006326">
    <property type="entry name" value="UDPGT_MGT-like"/>
</dbReference>
<reference evidence="4 5" key="1">
    <citation type="submission" date="2020-07" db="EMBL/GenBank/DDBJ databases">
        <title>Sequencing the genomes of 1000 actinobacteria strains.</title>
        <authorList>
            <person name="Klenk H.-P."/>
        </authorList>
    </citation>
    <scope>NUCLEOTIDE SEQUENCE [LARGE SCALE GENOMIC DNA]</scope>
    <source>
        <strain evidence="4 5">DSM 45975</strain>
    </source>
</reference>
<gene>
    <name evidence="4" type="ORF">FHX42_004259</name>
</gene>
<sequence length="393" mass="43333">MAEKACPEPAHIAFMAAPAHGHVNPGLGLVTELVERGHRVTYAISDEFAPQVATAGAAPVVYESTLPSENDPEEQWPEDAVTGTNMFLDELVAVLPQIEDAYDGDRPDLIVHDIAGWQAPILAAKWGVPCVQLSPTHVAFEGIEDDPHWAEVQQDPRMAEFHARFDEFLGNQGVEMTATDVMTPRRCIVTIPRSFQHRGDAVADSYTFVGPLLSERSSQGDWQAPDDRPVLLISLGSAYTDQLDFYRECVRAYADLDWHVVLSVGRFVDPADLGELPANFEVRQWVPQLRILSRADAFITHAGMGGTMEALYHGVPLIAVPQATDQFINAPRIAELGLGRHVPREEVTAEGLREALLSVCSDEDVRARLDEMRREIHESGGLGRAVEILEEHL</sequence>
<dbReference type="CDD" id="cd03784">
    <property type="entry name" value="GT1_Gtf-like"/>
    <property type="match status" value="1"/>
</dbReference>
<dbReference type="Pfam" id="PF06722">
    <property type="entry name" value="EryCIII-like_C"/>
    <property type="match status" value="1"/>
</dbReference>
<dbReference type="GO" id="GO:0008194">
    <property type="term" value="F:UDP-glycosyltransferase activity"/>
    <property type="evidence" value="ECO:0007669"/>
    <property type="project" value="InterPro"/>
</dbReference>
<dbReference type="FunFam" id="3.40.50.2000:FF:000072">
    <property type="entry name" value="Glycosyl transferase"/>
    <property type="match status" value="1"/>
</dbReference>
<dbReference type="Proteomes" id="UP000569329">
    <property type="component" value="Unassembled WGS sequence"/>
</dbReference>
<comment type="caution">
    <text evidence="4">The sequence shown here is derived from an EMBL/GenBank/DDBJ whole genome shotgun (WGS) entry which is preliminary data.</text>
</comment>
<dbReference type="GO" id="GO:0017000">
    <property type="term" value="P:antibiotic biosynthetic process"/>
    <property type="evidence" value="ECO:0007669"/>
    <property type="project" value="UniProtKB-ARBA"/>
</dbReference>
<name>A0A839E1B6_9PSEU</name>
<evidence type="ECO:0000256" key="1">
    <source>
        <dbReference type="ARBA" id="ARBA00009995"/>
    </source>
</evidence>
<dbReference type="NCBIfam" id="TIGR01426">
    <property type="entry name" value="MGT"/>
    <property type="match status" value="1"/>
</dbReference>
<proteinExistence type="inferred from homology"/>
<dbReference type="AlphaFoldDB" id="A0A839E1B6"/>
<dbReference type="InterPro" id="IPR010610">
    <property type="entry name" value="EryCIII-like_C"/>
</dbReference>
<accession>A0A839E1B6</accession>
<evidence type="ECO:0000259" key="3">
    <source>
        <dbReference type="Pfam" id="PF06722"/>
    </source>
</evidence>
<organism evidence="4 5">
    <name type="scientific">Halosaccharopolyspora lacisalsi</name>
    <dbReference type="NCBI Taxonomy" id="1000566"/>
    <lineage>
        <taxon>Bacteria</taxon>
        <taxon>Bacillati</taxon>
        <taxon>Actinomycetota</taxon>
        <taxon>Actinomycetes</taxon>
        <taxon>Pseudonocardiales</taxon>
        <taxon>Pseudonocardiaceae</taxon>
        <taxon>Halosaccharopolyspora</taxon>
    </lineage>
</organism>
<evidence type="ECO:0000313" key="5">
    <source>
        <dbReference type="Proteomes" id="UP000569329"/>
    </source>
</evidence>